<dbReference type="SUPFAM" id="SSF53383">
    <property type="entry name" value="PLP-dependent transferases"/>
    <property type="match status" value="1"/>
</dbReference>
<evidence type="ECO:0000313" key="13">
    <source>
        <dbReference type="Proteomes" id="UP001497444"/>
    </source>
</evidence>
<dbReference type="EMBL" id="CAXAQS010000159">
    <property type="protein sequence ID" value="CAK9250367.1"/>
    <property type="molecule type" value="Genomic_DNA"/>
</dbReference>
<keyword evidence="7 10" id="KW-0663">Pyridoxal phosphate</keyword>
<comment type="catalytic activity">
    <reaction evidence="9">
        <text>L-serine + hexadecanoyl-CoA + H(+) = 3-oxosphinganine + CO2 + CoA</text>
        <dbReference type="Rhea" id="RHEA:14761"/>
        <dbReference type="ChEBI" id="CHEBI:15378"/>
        <dbReference type="ChEBI" id="CHEBI:16526"/>
        <dbReference type="ChEBI" id="CHEBI:33384"/>
        <dbReference type="ChEBI" id="CHEBI:57287"/>
        <dbReference type="ChEBI" id="CHEBI:57379"/>
        <dbReference type="ChEBI" id="CHEBI:58299"/>
        <dbReference type="EC" id="2.3.1.50"/>
    </reaction>
</comment>
<evidence type="ECO:0000256" key="3">
    <source>
        <dbReference type="ARBA" id="ARBA00004991"/>
    </source>
</evidence>
<keyword evidence="8" id="KW-0443">Lipid metabolism</keyword>
<evidence type="ECO:0000256" key="2">
    <source>
        <dbReference type="ARBA" id="ARBA00004760"/>
    </source>
</evidence>
<evidence type="ECO:0000256" key="8">
    <source>
        <dbReference type="ARBA" id="ARBA00022919"/>
    </source>
</evidence>
<comment type="pathway">
    <text evidence="2">Lipid metabolism; sphingolipid metabolism.</text>
</comment>
<dbReference type="PANTHER" id="PTHR13693">
    <property type="entry name" value="CLASS II AMINOTRANSFERASE/8-AMINO-7-OXONONANOATE SYNTHASE"/>
    <property type="match status" value="1"/>
</dbReference>
<feature type="domain" description="Aminotransferase class I/classII large" evidence="11">
    <location>
        <begin position="1"/>
        <end position="148"/>
    </location>
</feature>
<comment type="similarity">
    <text evidence="4 10">Belongs to the class-II pyridoxal-phosphate-dependent aminotransferase family.</text>
</comment>
<accession>A0ABP0V8C0</accession>
<dbReference type="PROSITE" id="PS00599">
    <property type="entry name" value="AA_TRANSFER_CLASS_2"/>
    <property type="match status" value="1"/>
</dbReference>
<dbReference type="Proteomes" id="UP001497444">
    <property type="component" value="Unassembled WGS sequence"/>
</dbReference>
<dbReference type="Gene3D" id="3.40.640.10">
    <property type="entry name" value="Type I PLP-dependent aspartate aminotransferase-like (Major domain)"/>
    <property type="match status" value="1"/>
</dbReference>
<organism evidence="12 13">
    <name type="scientific">Sphagnum jensenii</name>
    <dbReference type="NCBI Taxonomy" id="128206"/>
    <lineage>
        <taxon>Eukaryota</taxon>
        <taxon>Viridiplantae</taxon>
        <taxon>Streptophyta</taxon>
        <taxon>Embryophyta</taxon>
        <taxon>Bryophyta</taxon>
        <taxon>Sphagnophytina</taxon>
        <taxon>Sphagnopsida</taxon>
        <taxon>Sphagnales</taxon>
        <taxon>Sphagnaceae</taxon>
        <taxon>Sphagnum</taxon>
    </lineage>
</organism>
<dbReference type="InterPro" id="IPR015422">
    <property type="entry name" value="PyrdxlP-dep_Trfase_small"/>
</dbReference>
<comment type="caution">
    <text evidence="12">The sequence shown here is derived from an EMBL/GenBank/DDBJ whole genome shotgun (WGS) entry which is preliminary data.</text>
</comment>
<dbReference type="InterPro" id="IPR001917">
    <property type="entry name" value="Aminotrans_II_pyridoxalP_BS"/>
</dbReference>
<dbReference type="Pfam" id="PF00155">
    <property type="entry name" value="Aminotran_1_2"/>
    <property type="match status" value="1"/>
</dbReference>
<name>A0ABP0V8C0_9BRYO</name>
<protein>
    <recommendedName>
        <fullName evidence="5">serine C-palmitoyltransferase</fullName>
        <ecNumber evidence="5">2.3.1.50</ecNumber>
    </recommendedName>
</protein>
<dbReference type="InterPro" id="IPR004839">
    <property type="entry name" value="Aminotransferase_I/II_large"/>
</dbReference>
<evidence type="ECO:0000256" key="9">
    <source>
        <dbReference type="ARBA" id="ARBA00048528"/>
    </source>
</evidence>
<comment type="pathway">
    <text evidence="3">Sphingolipid metabolism.</text>
</comment>
<keyword evidence="6" id="KW-0808">Transferase</keyword>
<sequence>MGTFSKSFASMGGVIAASAEVIHYIKHNARHFIFSAAMPPAATATVLESLRIMQEEPSHLANLWKNARKMKAALNNMGFNTLGSNTPIIPVLIGDDYNAFAFAQRLYEHGVFATPVVRPAVPEGCALIRTSYMASHTDEELDYAPESIGRVRARVRNFRESRSPSSTRRARSDALWHHGLITS</sequence>
<evidence type="ECO:0000256" key="4">
    <source>
        <dbReference type="ARBA" id="ARBA00008392"/>
    </source>
</evidence>
<evidence type="ECO:0000256" key="6">
    <source>
        <dbReference type="ARBA" id="ARBA00022679"/>
    </source>
</evidence>
<keyword evidence="8" id="KW-0746">Sphingolipid metabolism</keyword>
<dbReference type="InterPro" id="IPR050087">
    <property type="entry name" value="AON_synthase_class-II"/>
</dbReference>
<comment type="cofactor">
    <cofactor evidence="1 10">
        <name>pyridoxal 5'-phosphate</name>
        <dbReference type="ChEBI" id="CHEBI:597326"/>
    </cofactor>
</comment>
<proteinExistence type="inferred from homology"/>
<keyword evidence="13" id="KW-1185">Reference proteome</keyword>
<gene>
    <name evidence="12" type="ORF">CSSPJE1EN1_LOCUS25745</name>
</gene>
<dbReference type="Gene3D" id="3.90.1150.10">
    <property type="entry name" value="Aspartate Aminotransferase, domain 1"/>
    <property type="match status" value="1"/>
</dbReference>
<evidence type="ECO:0000256" key="7">
    <source>
        <dbReference type="ARBA" id="ARBA00022898"/>
    </source>
</evidence>
<evidence type="ECO:0000259" key="11">
    <source>
        <dbReference type="Pfam" id="PF00155"/>
    </source>
</evidence>
<dbReference type="EC" id="2.3.1.50" evidence="5"/>
<reference evidence="12" key="1">
    <citation type="submission" date="2024-02" db="EMBL/GenBank/DDBJ databases">
        <authorList>
            <consortium name="ELIXIR-Norway"/>
            <consortium name="Elixir Norway"/>
        </authorList>
    </citation>
    <scope>NUCLEOTIDE SEQUENCE</scope>
</reference>
<dbReference type="InterPro" id="IPR015424">
    <property type="entry name" value="PyrdxlP-dep_Trfase"/>
</dbReference>
<evidence type="ECO:0000256" key="10">
    <source>
        <dbReference type="RuleBase" id="RU003693"/>
    </source>
</evidence>
<dbReference type="InterPro" id="IPR015421">
    <property type="entry name" value="PyrdxlP-dep_Trfase_major"/>
</dbReference>
<evidence type="ECO:0000256" key="5">
    <source>
        <dbReference type="ARBA" id="ARBA00013220"/>
    </source>
</evidence>
<dbReference type="PANTHER" id="PTHR13693:SF3">
    <property type="entry name" value="LD36009P"/>
    <property type="match status" value="1"/>
</dbReference>
<evidence type="ECO:0000256" key="1">
    <source>
        <dbReference type="ARBA" id="ARBA00001933"/>
    </source>
</evidence>
<evidence type="ECO:0000313" key="12">
    <source>
        <dbReference type="EMBL" id="CAK9250367.1"/>
    </source>
</evidence>